<comment type="caution">
    <text evidence="1">The sequence shown here is derived from an EMBL/GenBank/DDBJ whole genome shotgun (WGS) entry which is preliminary data.</text>
</comment>
<name>A0ABQ1I3R4_9ALTE</name>
<protein>
    <recommendedName>
        <fullName evidence="3">Transposase</fullName>
    </recommendedName>
</protein>
<evidence type="ECO:0000313" key="2">
    <source>
        <dbReference type="Proteomes" id="UP000651977"/>
    </source>
</evidence>
<organism evidence="1 2">
    <name type="scientific">Agarivorans gilvus</name>
    <dbReference type="NCBI Taxonomy" id="680279"/>
    <lineage>
        <taxon>Bacteria</taxon>
        <taxon>Pseudomonadati</taxon>
        <taxon>Pseudomonadota</taxon>
        <taxon>Gammaproteobacteria</taxon>
        <taxon>Alteromonadales</taxon>
        <taxon>Alteromonadaceae</taxon>
        <taxon>Agarivorans</taxon>
    </lineage>
</organism>
<dbReference type="EMBL" id="BMDY01000014">
    <property type="protein sequence ID" value="GGB10565.1"/>
    <property type="molecule type" value="Genomic_DNA"/>
</dbReference>
<proteinExistence type="predicted"/>
<evidence type="ECO:0008006" key="3">
    <source>
        <dbReference type="Google" id="ProtNLM"/>
    </source>
</evidence>
<reference evidence="2" key="1">
    <citation type="journal article" date="2019" name="Int. J. Syst. Evol. Microbiol.">
        <title>The Global Catalogue of Microorganisms (GCM) 10K type strain sequencing project: providing services to taxonomists for standard genome sequencing and annotation.</title>
        <authorList>
            <consortium name="The Broad Institute Genomics Platform"/>
            <consortium name="The Broad Institute Genome Sequencing Center for Infectious Disease"/>
            <person name="Wu L."/>
            <person name="Ma J."/>
        </authorList>
    </citation>
    <scope>NUCLEOTIDE SEQUENCE [LARGE SCALE GENOMIC DNA]</scope>
    <source>
        <strain evidence="2">CGMCC 1.10131</strain>
    </source>
</reference>
<sequence length="110" mass="12553">MSSGISDKLELDAKISKAHKILDQIGLELERENVDLKKIDTLIRLHNSAIKSFFSIDIAMPDSYRTLISDYLQEIQRVLEHAAKQKNLIEQKLGSIRRGKKVRSAYISNT</sequence>
<keyword evidence="2" id="KW-1185">Reference proteome</keyword>
<gene>
    <name evidence="1" type="ORF">GCM10007414_24920</name>
</gene>
<dbReference type="Proteomes" id="UP000651977">
    <property type="component" value="Unassembled WGS sequence"/>
</dbReference>
<accession>A0ABQ1I3R4</accession>
<evidence type="ECO:0000313" key="1">
    <source>
        <dbReference type="EMBL" id="GGB10565.1"/>
    </source>
</evidence>
<dbReference type="RefSeq" id="WP_055732095.1">
    <property type="nucleotide sequence ID" value="NZ_BMDY01000014.1"/>
</dbReference>